<dbReference type="PANTHER" id="PTHR43722">
    <property type="entry name" value="PROLINE IMINOPEPTIDASE"/>
    <property type="match status" value="1"/>
</dbReference>
<proteinExistence type="predicted"/>
<organism evidence="2">
    <name type="scientific">marine sediment metagenome</name>
    <dbReference type="NCBI Taxonomy" id="412755"/>
    <lineage>
        <taxon>unclassified sequences</taxon>
        <taxon>metagenomes</taxon>
        <taxon>ecological metagenomes</taxon>
    </lineage>
</organism>
<feature type="domain" description="Peptidase S33 tripeptidyl aminopeptidase-like C-terminal" evidence="1">
    <location>
        <begin position="71"/>
        <end position="115"/>
    </location>
</feature>
<dbReference type="InterPro" id="IPR013595">
    <property type="entry name" value="Pept_S33_TAP-like_C"/>
</dbReference>
<reference evidence="2" key="1">
    <citation type="journal article" date="2014" name="Front. Microbiol.">
        <title>High frequency of phylogenetically diverse reductive dehalogenase-homologous genes in deep subseafloor sedimentary metagenomes.</title>
        <authorList>
            <person name="Kawai M."/>
            <person name="Futagami T."/>
            <person name="Toyoda A."/>
            <person name="Takaki Y."/>
            <person name="Nishi S."/>
            <person name="Hori S."/>
            <person name="Arai W."/>
            <person name="Tsubouchi T."/>
            <person name="Morono Y."/>
            <person name="Uchiyama I."/>
            <person name="Ito T."/>
            <person name="Fujiyama A."/>
            <person name="Inagaki F."/>
            <person name="Takami H."/>
        </authorList>
    </citation>
    <scope>NUCLEOTIDE SEQUENCE</scope>
    <source>
        <strain evidence="2">Expedition CK06-06</strain>
    </source>
</reference>
<dbReference type="Gene3D" id="3.40.50.1820">
    <property type="entry name" value="alpha/beta hydrolase"/>
    <property type="match status" value="1"/>
</dbReference>
<dbReference type="GO" id="GO:0006508">
    <property type="term" value="P:proteolysis"/>
    <property type="evidence" value="ECO:0007669"/>
    <property type="project" value="InterPro"/>
</dbReference>
<evidence type="ECO:0000259" key="1">
    <source>
        <dbReference type="Pfam" id="PF08386"/>
    </source>
</evidence>
<accession>X1BF78</accession>
<dbReference type="GO" id="GO:0005737">
    <property type="term" value="C:cytoplasm"/>
    <property type="evidence" value="ECO:0007669"/>
    <property type="project" value="InterPro"/>
</dbReference>
<dbReference type="PANTHER" id="PTHR43722:SF1">
    <property type="entry name" value="PROLINE IMINOPEPTIDASE"/>
    <property type="match status" value="1"/>
</dbReference>
<dbReference type="EMBL" id="BART01011030">
    <property type="protein sequence ID" value="GAG79867.1"/>
    <property type="molecule type" value="Genomic_DNA"/>
</dbReference>
<comment type="caution">
    <text evidence="2">The sequence shown here is derived from an EMBL/GenBank/DDBJ whole genome shotgun (WGS) entry which is preliminary data.</text>
</comment>
<dbReference type="AlphaFoldDB" id="X1BF78"/>
<evidence type="ECO:0000313" key="2">
    <source>
        <dbReference type="EMBL" id="GAG79867.1"/>
    </source>
</evidence>
<gene>
    <name evidence="2" type="ORF">S01H4_23689</name>
</gene>
<dbReference type="InterPro" id="IPR005944">
    <property type="entry name" value="Pro_iminopeptidase"/>
</dbReference>
<dbReference type="GO" id="GO:0004177">
    <property type="term" value="F:aminopeptidase activity"/>
    <property type="evidence" value="ECO:0007669"/>
    <property type="project" value="UniProtKB-EC"/>
</dbReference>
<name>X1BF78_9ZZZZ</name>
<dbReference type="SUPFAM" id="SSF53474">
    <property type="entry name" value="alpha/beta-Hydrolases"/>
    <property type="match status" value="1"/>
</dbReference>
<dbReference type="Pfam" id="PF08386">
    <property type="entry name" value="Abhydrolase_4"/>
    <property type="match status" value="1"/>
</dbReference>
<protein>
    <recommendedName>
        <fullName evidence="1">Peptidase S33 tripeptidyl aminopeptidase-like C-terminal domain-containing protein</fullName>
    </recommendedName>
</protein>
<dbReference type="InterPro" id="IPR029058">
    <property type="entry name" value="AB_hydrolase_fold"/>
</dbReference>
<sequence length="132" mass="15054">MIKEGSQADKAKYSRAWAKYEGRISGLEVPDEVIKNWIENSNPYAFSLFENFYMANGCFLEEGQLFKDAEKISHIPTIIINGRYDVICPPVTAYRLHKLLPKSKLIIAEGAGHWMGEKPIESALIEAMREFE</sequence>